<evidence type="ECO:0000313" key="6">
    <source>
        <dbReference type="EMBL" id="TVY26896.1"/>
    </source>
</evidence>
<protein>
    <recommendedName>
        <fullName evidence="5">Alginate lyase domain-containing protein</fullName>
    </recommendedName>
</protein>
<dbReference type="OrthoDB" id="5280547at2759"/>
<dbReference type="EMBL" id="QGMH01000059">
    <property type="protein sequence ID" value="TVY26896.1"/>
    <property type="molecule type" value="Genomic_DNA"/>
</dbReference>
<feature type="region of interest" description="Disordered" evidence="3">
    <location>
        <begin position="472"/>
        <end position="497"/>
    </location>
</feature>
<dbReference type="Gene3D" id="1.50.10.100">
    <property type="entry name" value="Chondroitin AC/alginate lyase"/>
    <property type="match status" value="1"/>
</dbReference>
<evidence type="ECO:0000256" key="2">
    <source>
        <dbReference type="ARBA" id="ARBA00023239"/>
    </source>
</evidence>
<evidence type="ECO:0000256" key="4">
    <source>
        <dbReference type="SAM" id="SignalP"/>
    </source>
</evidence>
<feature type="compositionally biased region" description="Acidic residues" evidence="3">
    <location>
        <begin position="487"/>
        <end position="497"/>
    </location>
</feature>
<evidence type="ECO:0000256" key="1">
    <source>
        <dbReference type="ARBA" id="ARBA00022729"/>
    </source>
</evidence>
<dbReference type="Pfam" id="PF05426">
    <property type="entry name" value="Alginate_lyase"/>
    <property type="match status" value="1"/>
</dbReference>
<feature type="signal peptide" evidence="4">
    <location>
        <begin position="1"/>
        <end position="20"/>
    </location>
</feature>
<name>A0A8H8R2J7_9HELO</name>
<keyword evidence="7" id="KW-1185">Reference proteome</keyword>
<keyword evidence="1 4" id="KW-0732">Signal</keyword>
<gene>
    <name evidence="6" type="ORF">LHYA1_G004848</name>
</gene>
<keyword evidence="2" id="KW-0456">Lyase</keyword>
<reference evidence="6 7" key="1">
    <citation type="submission" date="2018-05" db="EMBL/GenBank/DDBJ databases">
        <title>Genome sequencing and assembly of the regulated plant pathogen Lachnellula willkommii and related sister species for the development of diagnostic species identification markers.</title>
        <authorList>
            <person name="Giroux E."/>
            <person name="Bilodeau G."/>
        </authorList>
    </citation>
    <scope>NUCLEOTIDE SEQUENCE [LARGE SCALE GENOMIC DNA]</scope>
    <source>
        <strain evidence="6 7">CBS 185.66</strain>
    </source>
</reference>
<comment type="caution">
    <text evidence="6">The sequence shown here is derived from an EMBL/GenBank/DDBJ whole genome shotgun (WGS) entry which is preliminary data.</text>
</comment>
<dbReference type="GO" id="GO:0016829">
    <property type="term" value="F:lyase activity"/>
    <property type="evidence" value="ECO:0007669"/>
    <property type="project" value="UniProtKB-KW"/>
</dbReference>
<evidence type="ECO:0000313" key="7">
    <source>
        <dbReference type="Proteomes" id="UP000431533"/>
    </source>
</evidence>
<evidence type="ECO:0000259" key="5">
    <source>
        <dbReference type="Pfam" id="PF05426"/>
    </source>
</evidence>
<dbReference type="GO" id="GO:0042597">
    <property type="term" value="C:periplasmic space"/>
    <property type="evidence" value="ECO:0007669"/>
    <property type="project" value="InterPro"/>
</dbReference>
<dbReference type="AlphaFoldDB" id="A0A8H8R2J7"/>
<dbReference type="Proteomes" id="UP000431533">
    <property type="component" value="Unassembled WGS sequence"/>
</dbReference>
<feature type="domain" description="Alginate lyase" evidence="5">
    <location>
        <begin position="69"/>
        <end position="226"/>
    </location>
</feature>
<dbReference type="RefSeq" id="XP_031005684.1">
    <property type="nucleotide sequence ID" value="XM_031149802.1"/>
</dbReference>
<feature type="chain" id="PRO_5034303741" description="Alginate lyase domain-containing protein" evidence="4">
    <location>
        <begin position="21"/>
        <end position="497"/>
    </location>
</feature>
<proteinExistence type="predicted"/>
<accession>A0A8H8R2J7</accession>
<sequence length="497" mass="52759">MTMSITSLFRFLFFAPLISAAFVHPGLMVNSNDISRIKTKLAAKLDPWTGSYSVLTGMTYAQSTYTNGAVSNLTRATNTDLLWHDAAAAFALALRWKLEGDDEYAAAAAKILTAWGTTLESLGTDSDQFLTAGLQGFEMANAGELLRDYAPFVANGQKEFNDMMVNVFLAQNIQFIKHKDWSEGVHNHYFASWELCNMASAIAIAVLTDDQDTFDFVVDYWHTGDGNGAISLAISDIVEEPGTGGLESGTDLYADSDYRMLRGAEYFARYNLGNDVPFVPYANVICNYTEASNSSRGAFRPNWELLYSHYGQILGMDVPWVKAYLNFSLPLYPGSPGYEGGLGSWGEGSGHYDSLGWGSLLHHLDDEDVAAAKNGSTVAASNSTSSASTSSNSTALYSSSTATSSSASSVSKSIASNGTALYSSAAVAAAAASSSASSVLTSTALSSTAPSSTGATYSAAAVPTTLQTSRISSPIPTAFSAQPTEPAGEDYDDCEWV</sequence>
<evidence type="ECO:0000256" key="3">
    <source>
        <dbReference type="SAM" id="MobiDB-lite"/>
    </source>
</evidence>
<dbReference type="SUPFAM" id="SSF48230">
    <property type="entry name" value="Chondroitin AC/alginate lyase"/>
    <property type="match status" value="1"/>
</dbReference>
<dbReference type="InterPro" id="IPR008397">
    <property type="entry name" value="Alginate_lyase_dom"/>
</dbReference>
<feature type="compositionally biased region" description="Polar residues" evidence="3">
    <location>
        <begin position="472"/>
        <end position="483"/>
    </location>
</feature>
<dbReference type="GeneID" id="41985046"/>
<organism evidence="6 7">
    <name type="scientific">Lachnellula hyalina</name>
    <dbReference type="NCBI Taxonomy" id="1316788"/>
    <lineage>
        <taxon>Eukaryota</taxon>
        <taxon>Fungi</taxon>
        <taxon>Dikarya</taxon>
        <taxon>Ascomycota</taxon>
        <taxon>Pezizomycotina</taxon>
        <taxon>Leotiomycetes</taxon>
        <taxon>Helotiales</taxon>
        <taxon>Lachnaceae</taxon>
        <taxon>Lachnellula</taxon>
    </lineage>
</organism>
<dbReference type="InterPro" id="IPR008929">
    <property type="entry name" value="Chondroitin_lyas"/>
</dbReference>